<dbReference type="SUPFAM" id="SSF53254">
    <property type="entry name" value="Phosphoglycerate mutase-like"/>
    <property type="match status" value="1"/>
</dbReference>
<feature type="binding site" evidence="13">
    <location>
        <position position="372"/>
    </location>
    <ligand>
        <name>substrate</name>
    </ligand>
</feature>
<comment type="similarity">
    <text evidence="2">Belongs to the pyruvate kinase family.</text>
</comment>
<evidence type="ECO:0000256" key="3">
    <source>
        <dbReference type="ARBA" id="ARBA00012142"/>
    </source>
</evidence>
<evidence type="ECO:0000256" key="5">
    <source>
        <dbReference type="ARBA" id="ARBA00022723"/>
    </source>
</evidence>
<feature type="domain" description="Pyruvate kinase barrel" evidence="15">
    <location>
        <begin position="4"/>
        <end position="77"/>
    </location>
</feature>
<dbReference type="GO" id="GO:0030955">
    <property type="term" value="F:potassium ion binding"/>
    <property type="evidence" value="ECO:0007669"/>
    <property type="project" value="InterPro"/>
</dbReference>
<feature type="binding site" evidence="13">
    <location>
        <begin position="283"/>
        <end position="290"/>
    </location>
    <ligand>
        <name>substrate</name>
    </ligand>
</feature>
<evidence type="ECO:0000256" key="14">
    <source>
        <dbReference type="PIRSR" id="PIRSR613078-3"/>
    </source>
</evidence>
<evidence type="ECO:0000256" key="7">
    <source>
        <dbReference type="ARBA" id="ARBA00022777"/>
    </source>
</evidence>
<evidence type="ECO:0000256" key="4">
    <source>
        <dbReference type="ARBA" id="ARBA00022679"/>
    </source>
</evidence>
<dbReference type="AlphaFoldDB" id="A0A1G2USC6"/>
<dbReference type="Gene3D" id="3.40.50.1240">
    <property type="entry name" value="Phosphoglycerate mutase-like"/>
    <property type="match status" value="1"/>
</dbReference>
<comment type="caution">
    <text evidence="16">The sequence shown here is derived from an EMBL/GenBank/DDBJ whole genome shotgun (WGS) entry which is preliminary data.</text>
</comment>
<evidence type="ECO:0000256" key="11">
    <source>
        <dbReference type="ARBA" id="ARBA00023317"/>
    </source>
</evidence>
<dbReference type="EC" id="2.7.1.40" evidence="3"/>
<dbReference type="InterPro" id="IPR029033">
    <property type="entry name" value="His_PPase_superfam"/>
</dbReference>
<dbReference type="UniPathway" id="UPA00109">
    <property type="reaction ID" value="UER00188"/>
</dbReference>
<dbReference type="InterPro" id="IPR001697">
    <property type="entry name" value="Pyr_Knase"/>
</dbReference>
<feature type="binding site" evidence="13">
    <location>
        <begin position="388"/>
        <end position="389"/>
    </location>
    <ligand>
        <name>substrate</name>
    </ligand>
</feature>
<keyword evidence="9" id="KW-0460">Magnesium</keyword>
<keyword evidence="11" id="KW-0670">Pyruvate</keyword>
<evidence type="ECO:0000256" key="13">
    <source>
        <dbReference type="PIRSR" id="PIRSR613078-2"/>
    </source>
</evidence>
<evidence type="ECO:0000313" key="16">
    <source>
        <dbReference type="EMBL" id="OHB12260.1"/>
    </source>
</evidence>
<dbReference type="InterPro" id="IPR015813">
    <property type="entry name" value="Pyrv/PenolPyrv_kinase-like_dom"/>
</dbReference>
<accession>A0A1G2USC6</accession>
<dbReference type="EMBL" id="MHWT01000019">
    <property type="protein sequence ID" value="OHB12260.1"/>
    <property type="molecule type" value="Genomic_DNA"/>
</dbReference>
<dbReference type="Pfam" id="PF00300">
    <property type="entry name" value="His_Phos_1"/>
    <property type="match status" value="1"/>
</dbReference>
<proteinExistence type="inferred from homology"/>
<feature type="active site" description="Proton donor/acceptor" evidence="12">
    <location>
        <position position="361"/>
    </location>
</feature>
<feature type="domain" description="Pyruvate kinase barrel" evidence="15">
    <location>
        <begin position="88"/>
        <end position="243"/>
    </location>
</feature>
<dbReference type="FunFam" id="3.20.20.60:FF:000001">
    <property type="entry name" value="Pyruvate kinase"/>
    <property type="match status" value="1"/>
</dbReference>
<organism evidence="16 17">
    <name type="scientific">Candidatus Zambryskibacteria bacterium RIFCSPLOWO2_12_FULL_39_23</name>
    <dbReference type="NCBI Taxonomy" id="1802776"/>
    <lineage>
        <taxon>Bacteria</taxon>
        <taxon>Candidatus Zambryskiibacteriota</taxon>
    </lineage>
</organism>
<feature type="binding site" evidence="13">
    <location>
        <position position="333"/>
    </location>
    <ligand>
        <name>substrate</name>
    </ligand>
</feature>
<keyword evidence="10" id="KW-0324">Glycolysis</keyword>
<dbReference type="GO" id="GO:0004743">
    <property type="term" value="F:pyruvate kinase activity"/>
    <property type="evidence" value="ECO:0007669"/>
    <property type="project" value="UniProtKB-EC"/>
</dbReference>
<dbReference type="GO" id="GO:0016301">
    <property type="term" value="F:kinase activity"/>
    <property type="evidence" value="ECO:0007669"/>
    <property type="project" value="UniProtKB-KW"/>
</dbReference>
<evidence type="ECO:0000256" key="2">
    <source>
        <dbReference type="ARBA" id="ARBA00008663"/>
    </source>
</evidence>
<evidence type="ECO:0000256" key="8">
    <source>
        <dbReference type="ARBA" id="ARBA00022840"/>
    </source>
</evidence>
<evidence type="ECO:0000256" key="9">
    <source>
        <dbReference type="ARBA" id="ARBA00022842"/>
    </source>
</evidence>
<feature type="binding site" evidence="13">
    <location>
        <begin position="296"/>
        <end position="297"/>
    </location>
    <ligand>
        <name>substrate</name>
    </ligand>
</feature>
<dbReference type="GO" id="GO:0000287">
    <property type="term" value="F:magnesium ion binding"/>
    <property type="evidence" value="ECO:0007669"/>
    <property type="project" value="InterPro"/>
</dbReference>
<dbReference type="PANTHER" id="PTHR11817">
    <property type="entry name" value="PYRUVATE KINASE"/>
    <property type="match status" value="1"/>
</dbReference>
<name>A0A1G2USC6_9BACT</name>
<dbReference type="SMART" id="SM00855">
    <property type="entry name" value="PGAM"/>
    <property type="match status" value="1"/>
</dbReference>
<dbReference type="InterPro" id="IPR015793">
    <property type="entry name" value="Pyrv_Knase_brl"/>
</dbReference>
<protein>
    <recommendedName>
        <fullName evidence="3">pyruvate kinase</fullName>
        <ecNumber evidence="3">2.7.1.40</ecNumber>
    </recommendedName>
</protein>
<dbReference type="GO" id="GO:0005524">
    <property type="term" value="F:ATP binding"/>
    <property type="evidence" value="ECO:0007669"/>
    <property type="project" value="UniProtKB-KW"/>
</dbReference>
<dbReference type="Pfam" id="PF00224">
    <property type="entry name" value="PK"/>
    <property type="match status" value="2"/>
</dbReference>
<dbReference type="Proteomes" id="UP000176558">
    <property type="component" value="Unassembled WGS sequence"/>
</dbReference>
<evidence type="ECO:0000256" key="10">
    <source>
        <dbReference type="ARBA" id="ARBA00023152"/>
    </source>
</evidence>
<evidence type="ECO:0000256" key="6">
    <source>
        <dbReference type="ARBA" id="ARBA00022741"/>
    </source>
</evidence>
<reference evidence="16 17" key="1">
    <citation type="journal article" date="2016" name="Nat. Commun.">
        <title>Thousands of microbial genomes shed light on interconnected biogeochemical processes in an aquifer system.</title>
        <authorList>
            <person name="Anantharaman K."/>
            <person name="Brown C.T."/>
            <person name="Hug L.A."/>
            <person name="Sharon I."/>
            <person name="Castelle C.J."/>
            <person name="Probst A.J."/>
            <person name="Thomas B.C."/>
            <person name="Singh A."/>
            <person name="Wilkins M.J."/>
            <person name="Karaoz U."/>
            <person name="Brodie E.L."/>
            <person name="Williams K.H."/>
            <person name="Hubbard S.S."/>
            <person name="Banfield J.F."/>
        </authorList>
    </citation>
    <scope>NUCLEOTIDE SEQUENCE [LARGE SCALE GENOMIC DNA]</scope>
</reference>
<dbReference type="SUPFAM" id="SSF51621">
    <property type="entry name" value="Phosphoenolpyruvate/pyruvate domain"/>
    <property type="match status" value="1"/>
</dbReference>
<keyword evidence="8" id="KW-0067">ATP-binding</keyword>
<sequence>MNSKAQIIVTIGKSSENPEIFRVMLSAGLDLVRLNFSWGSFQEKKNQIEMVRVESEKLGKKIPIIADLPGPRIQINGEHTYDKTAVVSFTPRDRQCLEFAVSEKIDFVALSFIGSANDVALCREAIKSFGGSQLVIAKIERALAVDSIDEIINAADAVMIARGDLGKEIPLEKLPFIQEKIIRKAKQLGKPVVTATGMLLSMTEHNEPTRAEVADVFEAIVEGSDAVMLSEETASGKYPVESVKMMEKIVLEAEKHLGDKAVINDLSNMKNKEIKMGKLVIVRHHESEWNKLGWWTGSRDSHLTPYGFEKSKEMGELVKDICFDYAFASMQVRSIETLSSMLSICMADGELPTEHVSELNERGYGDYTGKNKWDMEKLIGTEEFDKLRRGWDYPVPNGETLKMVYERAVPFFLERVLSLLKQNKNILIVSHGNTVRALIKYIENIADADMINIEEPIGTILIYDLDGEGHKINKEIRKVESEVNA</sequence>
<dbReference type="CDD" id="cd07067">
    <property type="entry name" value="HP_PGM_like"/>
    <property type="match status" value="1"/>
</dbReference>
<keyword evidence="5" id="KW-0479">Metal-binding</keyword>
<dbReference type="InterPro" id="IPR013078">
    <property type="entry name" value="His_Pase_superF_clade-1"/>
</dbReference>
<keyword evidence="6" id="KW-0547">Nucleotide-binding</keyword>
<gene>
    <name evidence="16" type="ORF">A3G99_00665</name>
</gene>
<dbReference type="InterPro" id="IPR040442">
    <property type="entry name" value="Pyrv_kinase-like_dom_sf"/>
</dbReference>
<keyword evidence="4" id="KW-0808">Transferase</keyword>
<comment type="pathway">
    <text evidence="1">Carbohydrate degradation; glycolysis; pyruvate from D-glyceraldehyde 3-phosphate: step 5/5.</text>
</comment>
<dbReference type="Gene3D" id="3.20.20.60">
    <property type="entry name" value="Phosphoenolpyruvate-binding domains"/>
    <property type="match status" value="1"/>
</dbReference>
<feature type="binding site" evidence="13">
    <location>
        <begin position="361"/>
        <end position="364"/>
    </location>
    <ligand>
        <name>substrate</name>
    </ligand>
</feature>
<evidence type="ECO:0000313" key="17">
    <source>
        <dbReference type="Proteomes" id="UP000176558"/>
    </source>
</evidence>
<keyword evidence="7" id="KW-0418">Kinase</keyword>
<evidence type="ECO:0000256" key="1">
    <source>
        <dbReference type="ARBA" id="ARBA00004997"/>
    </source>
</evidence>
<feature type="site" description="Transition state stabilizer" evidence="14">
    <location>
        <position position="431"/>
    </location>
</feature>
<feature type="active site" description="Tele-phosphohistidine intermediate" evidence="12">
    <location>
        <position position="284"/>
    </location>
</feature>
<feature type="binding site" evidence="13">
    <location>
        <begin position="432"/>
        <end position="433"/>
    </location>
    <ligand>
        <name>substrate</name>
    </ligand>
</feature>
<evidence type="ECO:0000256" key="12">
    <source>
        <dbReference type="PIRSR" id="PIRSR613078-1"/>
    </source>
</evidence>
<evidence type="ECO:0000259" key="15">
    <source>
        <dbReference type="Pfam" id="PF00224"/>
    </source>
</evidence>